<evidence type="ECO:0000313" key="1">
    <source>
        <dbReference type="EMBL" id="GBP54136.1"/>
    </source>
</evidence>
<organism evidence="1 2">
    <name type="scientific">Eumeta variegata</name>
    <name type="common">Bagworm moth</name>
    <name type="synonym">Eumeta japonica</name>
    <dbReference type="NCBI Taxonomy" id="151549"/>
    <lineage>
        <taxon>Eukaryota</taxon>
        <taxon>Metazoa</taxon>
        <taxon>Ecdysozoa</taxon>
        <taxon>Arthropoda</taxon>
        <taxon>Hexapoda</taxon>
        <taxon>Insecta</taxon>
        <taxon>Pterygota</taxon>
        <taxon>Neoptera</taxon>
        <taxon>Endopterygota</taxon>
        <taxon>Lepidoptera</taxon>
        <taxon>Glossata</taxon>
        <taxon>Ditrysia</taxon>
        <taxon>Tineoidea</taxon>
        <taxon>Psychidae</taxon>
        <taxon>Oiketicinae</taxon>
        <taxon>Eumeta</taxon>
    </lineage>
</organism>
<evidence type="ECO:0000313" key="2">
    <source>
        <dbReference type="Proteomes" id="UP000299102"/>
    </source>
</evidence>
<accession>A0A4C1WRL0</accession>
<dbReference type="Proteomes" id="UP000299102">
    <property type="component" value="Unassembled WGS sequence"/>
</dbReference>
<sequence>MLLHCHVESNTSRNKSRCADVIGRQRRDQDTRYSVVGVEVATPSKSGGHVVVRVSADRDVVTSSPERDVAFELRL</sequence>
<proteinExistence type="predicted"/>
<protein>
    <submittedName>
        <fullName evidence="1">Uncharacterized protein</fullName>
    </submittedName>
</protein>
<keyword evidence="2" id="KW-1185">Reference proteome</keyword>
<dbReference type="EMBL" id="BGZK01000640">
    <property type="protein sequence ID" value="GBP54136.1"/>
    <property type="molecule type" value="Genomic_DNA"/>
</dbReference>
<reference evidence="1 2" key="1">
    <citation type="journal article" date="2019" name="Commun. Biol.">
        <title>The bagworm genome reveals a unique fibroin gene that provides high tensile strength.</title>
        <authorList>
            <person name="Kono N."/>
            <person name="Nakamura H."/>
            <person name="Ohtoshi R."/>
            <person name="Tomita M."/>
            <person name="Numata K."/>
            <person name="Arakawa K."/>
        </authorList>
    </citation>
    <scope>NUCLEOTIDE SEQUENCE [LARGE SCALE GENOMIC DNA]</scope>
</reference>
<name>A0A4C1WRL0_EUMVA</name>
<comment type="caution">
    <text evidence="1">The sequence shown here is derived from an EMBL/GenBank/DDBJ whole genome shotgun (WGS) entry which is preliminary data.</text>
</comment>
<gene>
    <name evidence="1" type="ORF">EVAR_46502_1</name>
</gene>
<dbReference type="AlphaFoldDB" id="A0A4C1WRL0"/>